<organism evidence="2 3">
    <name type="scientific">Emergencia timonensis</name>
    <dbReference type="NCBI Taxonomy" id="1776384"/>
    <lineage>
        <taxon>Bacteria</taxon>
        <taxon>Bacillati</taxon>
        <taxon>Bacillota</taxon>
        <taxon>Clostridia</taxon>
        <taxon>Peptostreptococcales</taxon>
        <taxon>Anaerovoracaceae</taxon>
        <taxon>Emergencia</taxon>
    </lineage>
</organism>
<dbReference type="Proteomes" id="UP000284841">
    <property type="component" value="Unassembled WGS sequence"/>
</dbReference>
<accession>A0A415E7W6</accession>
<reference evidence="2 3" key="1">
    <citation type="submission" date="2018-08" db="EMBL/GenBank/DDBJ databases">
        <title>A genome reference for cultivated species of the human gut microbiota.</title>
        <authorList>
            <person name="Zou Y."/>
            <person name="Xue W."/>
            <person name="Luo G."/>
        </authorList>
    </citation>
    <scope>NUCLEOTIDE SEQUENCE [LARGE SCALE GENOMIC DNA]</scope>
    <source>
        <strain evidence="2 3">AM07-24</strain>
    </source>
</reference>
<comment type="caution">
    <text evidence="2">The sequence shown here is derived from an EMBL/GenBank/DDBJ whole genome shotgun (WGS) entry which is preliminary data.</text>
</comment>
<evidence type="ECO:0000313" key="2">
    <source>
        <dbReference type="EMBL" id="RHJ89768.1"/>
    </source>
</evidence>
<dbReference type="AlphaFoldDB" id="A0A415E7W6"/>
<gene>
    <name evidence="2" type="ORF">DW099_04170</name>
</gene>
<protein>
    <submittedName>
        <fullName evidence="2">Uncharacterized protein</fullName>
    </submittedName>
</protein>
<dbReference type="RefSeq" id="WP_118333806.1">
    <property type="nucleotide sequence ID" value="NZ_AP025567.1"/>
</dbReference>
<dbReference type="STRING" id="1776384.GCA_900086585_03125"/>
<feature type="region of interest" description="Disordered" evidence="1">
    <location>
        <begin position="86"/>
        <end position="112"/>
    </location>
</feature>
<name>A0A415E7W6_9FIRM</name>
<evidence type="ECO:0000256" key="1">
    <source>
        <dbReference type="SAM" id="MobiDB-lite"/>
    </source>
</evidence>
<dbReference type="OrthoDB" id="1778789at2"/>
<sequence>MIINNREYRLPELDFNAMCELEDMGIALTDMDKKVLTTVRGFLALAMNGDFHRAGKELEAHLSKGGSLEQMLQEINEAVERSGFFRGLSQSTPKSNGASQETQEEANQPLTV</sequence>
<keyword evidence="3" id="KW-1185">Reference proteome</keyword>
<proteinExistence type="predicted"/>
<feature type="compositionally biased region" description="Polar residues" evidence="1">
    <location>
        <begin position="88"/>
        <end position="112"/>
    </location>
</feature>
<dbReference type="EMBL" id="QRMS01000001">
    <property type="protein sequence ID" value="RHJ89768.1"/>
    <property type="molecule type" value="Genomic_DNA"/>
</dbReference>
<evidence type="ECO:0000313" key="3">
    <source>
        <dbReference type="Proteomes" id="UP000284841"/>
    </source>
</evidence>